<evidence type="ECO:0000313" key="2">
    <source>
        <dbReference type="Proteomes" id="UP000762676"/>
    </source>
</evidence>
<comment type="caution">
    <text evidence="1">The sequence shown here is derived from an EMBL/GenBank/DDBJ whole genome shotgun (WGS) entry which is preliminary data.</text>
</comment>
<proteinExistence type="predicted"/>
<accession>A0AAV4I4J9</accession>
<gene>
    <name evidence="1" type="ORF">ElyMa_004635700</name>
</gene>
<organism evidence="1 2">
    <name type="scientific">Elysia marginata</name>
    <dbReference type="NCBI Taxonomy" id="1093978"/>
    <lineage>
        <taxon>Eukaryota</taxon>
        <taxon>Metazoa</taxon>
        <taxon>Spiralia</taxon>
        <taxon>Lophotrochozoa</taxon>
        <taxon>Mollusca</taxon>
        <taxon>Gastropoda</taxon>
        <taxon>Heterobranchia</taxon>
        <taxon>Euthyneura</taxon>
        <taxon>Panpulmonata</taxon>
        <taxon>Sacoglossa</taxon>
        <taxon>Placobranchoidea</taxon>
        <taxon>Plakobranchidae</taxon>
        <taxon>Elysia</taxon>
    </lineage>
</organism>
<evidence type="ECO:0000313" key="1">
    <source>
        <dbReference type="EMBL" id="GFS03576.1"/>
    </source>
</evidence>
<reference evidence="1 2" key="1">
    <citation type="journal article" date="2021" name="Elife">
        <title>Chloroplast acquisition without the gene transfer in kleptoplastic sea slugs, Plakobranchus ocellatus.</title>
        <authorList>
            <person name="Maeda T."/>
            <person name="Takahashi S."/>
            <person name="Yoshida T."/>
            <person name="Shimamura S."/>
            <person name="Takaki Y."/>
            <person name="Nagai Y."/>
            <person name="Toyoda A."/>
            <person name="Suzuki Y."/>
            <person name="Arimoto A."/>
            <person name="Ishii H."/>
            <person name="Satoh N."/>
            <person name="Nishiyama T."/>
            <person name="Hasebe M."/>
            <person name="Maruyama T."/>
            <person name="Minagawa J."/>
            <person name="Obokata J."/>
            <person name="Shigenobu S."/>
        </authorList>
    </citation>
    <scope>NUCLEOTIDE SEQUENCE [LARGE SCALE GENOMIC DNA]</scope>
</reference>
<name>A0AAV4I4J9_9GAST</name>
<dbReference type="EMBL" id="BMAT01009300">
    <property type="protein sequence ID" value="GFS03576.1"/>
    <property type="molecule type" value="Genomic_DNA"/>
</dbReference>
<protein>
    <submittedName>
        <fullName evidence="1">Uncharacterized protein</fullName>
    </submittedName>
</protein>
<keyword evidence="2" id="KW-1185">Reference proteome</keyword>
<dbReference type="AlphaFoldDB" id="A0AAV4I4J9"/>
<dbReference type="Proteomes" id="UP000762676">
    <property type="component" value="Unassembled WGS sequence"/>
</dbReference>
<sequence>MKNNWAETWDLTLPSDLLYKSKWERQGSTVVDHVTILDISSGHLVGREVRPVRGRVRILVVEVSLPAGIWSGAHQHTTLASPFQSQT</sequence>